<sequence length="95" mass="11261">MNIFRKLRWRKNKEKSTTEKQEVFRRLVTKKTETFVGICPFCGASVTFEMEDDIEELILMCTSCKRIIFYLDKLHTPPQERNLEDLRSLSVGDID</sequence>
<comment type="caution">
    <text evidence="1">The sequence shown here is derived from an EMBL/GenBank/DDBJ whole genome shotgun (WGS) entry which is preliminary data.</text>
</comment>
<organism evidence="1 2">
    <name type="scientific">candidate division WOR-3 bacterium JGI_Cruoil_03_44_89</name>
    <dbReference type="NCBI Taxonomy" id="1973748"/>
    <lineage>
        <taxon>Bacteria</taxon>
        <taxon>Bacteria division WOR-3</taxon>
    </lineage>
</organism>
<protein>
    <submittedName>
        <fullName evidence="1">Uncharacterized protein</fullName>
    </submittedName>
</protein>
<evidence type="ECO:0000313" key="1">
    <source>
        <dbReference type="EMBL" id="OYD13810.1"/>
    </source>
</evidence>
<gene>
    <name evidence="1" type="ORF">CH333_09745</name>
</gene>
<dbReference type="Proteomes" id="UP000215215">
    <property type="component" value="Unassembled WGS sequence"/>
</dbReference>
<dbReference type="EMBL" id="NOZQ01000214">
    <property type="protein sequence ID" value="OYD13810.1"/>
    <property type="molecule type" value="Genomic_DNA"/>
</dbReference>
<accession>A0A235BMY0</accession>
<name>A0A235BMY0_UNCW3</name>
<reference evidence="1 2" key="1">
    <citation type="submission" date="2017-07" db="EMBL/GenBank/DDBJ databases">
        <title>Recovery of genomes from metagenomes via a dereplication, aggregation, and scoring strategy.</title>
        <authorList>
            <person name="Sieber C.M."/>
            <person name="Probst A.J."/>
            <person name="Sharrar A."/>
            <person name="Thomas B.C."/>
            <person name="Hess M."/>
            <person name="Tringe S.G."/>
            <person name="Banfield J.F."/>
        </authorList>
    </citation>
    <scope>NUCLEOTIDE SEQUENCE [LARGE SCALE GENOMIC DNA]</scope>
    <source>
        <strain evidence="1">JGI_Cruoil_03_44_89</strain>
    </source>
</reference>
<evidence type="ECO:0000313" key="2">
    <source>
        <dbReference type="Proteomes" id="UP000215215"/>
    </source>
</evidence>
<proteinExistence type="predicted"/>
<dbReference type="AlphaFoldDB" id="A0A235BMY0"/>